<dbReference type="Pfam" id="PF13589">
    <property type="entry name" value="HATPase_c_3"/>
    <property type="match status" value="1"/>
</dbReference>
<dbReference type="SUPFAM" id="SSF55874">
    <property type="entry name" value="ATPase domain of HSP90 chaperone/DNA topoisomerase II/histidine kinase"/>
    <property type="match status" value="1"/>
</dbReference>
<dbReference type="GO" id="GO:0005524">
    <property type="term" value="F:ATP binding"/>
    <property type="evidence" value="ECO:0007669"/>
    <property type="project" value="UniProtKB-KW"/>
</dbReference>
<sequence>MEELGAEEPGIADRGLFPAPPRQDSARREAADAGNTETAEAGQESGPYVMRISRLTVDKLGIKLYDRVSAVLAEIIANAYDADATRVTVRAPFGVWLAAREGGTPTGPYEISVTDDGHGMSMQEVNSHYLLVGSDRRRRFGKDRSREKDRRVMGRKGIGKLAPFGICETVEIITAGGARAEQGYRVSHIVLHLPDMLFDTESDYRPEVGILDGTYREHRGTTVKLRGFNRKRVPSGTDLHRQLCARFGIRRDDWDVQVINTSQEGEALPGFGQESFRLGELAIDVQEDTKVSFDGDLVPRENGDPLPVRGWLAFAKDPYKDEVMAGVRVYARGKIVALTRDFGAVGGFHGEWSVRSYLTGEIHAEWLDEEEDLIRSDRQDIIWSSELGQAFRKWGERQVKDLAKRGRTSVRKRTREVFEEAANLEERLREEAPADPYYQHSVKQAFGVLVADSDREAASDPQRIERYVELARSIAPHRELLDTLREVSKETESPLDVVLSLFQKARVAEFYALGQVAQERVGVVNRLRYLVEDGTTREQPLQELIEKAPWLLAPEWTPLGMNESLERIRRGFEAWYFKQRGEYVYTSAISTPERKPDFVLLNGARGSLWIVEIKRMNYRLTDEEFNRGVNYLGSLNEFLDSNPLIGADFSVRRLTFVVDHVDGLSHANRMLLDSQAQIEQRGWHEILEQTDRVHRDFLAKVEKLRHHPDTLDARPGSGTSAEPPEESPSEP</sequence>
<gene>
    <name evidence="2" type="ORF">RM780_15995</name>
</gene>
<keyword evidence="3" id="KW-1185">Reference proteome</keyword>
<organism evidence="2 3">
    <name type="scientific">Streptomyces boetiae</name>
    <dbReference type="NCBI Taxonomy" id="3075541"/>
    <lineage>
        <taxon>Bacteria</taxon>
        <taxon>Bacillati</taxon>
        <taxon>Actinomycetota</taxon>
        <taxon>Actinomycetes</taxon>
        <taxon>Kitasatosporales</taxon>
        <taxon>Streptomycetaceae</taxon>
        <taxon>Streptomyces</taxon>
    </lineage>
</organism>
<keyword evidence="2" id="KW-0547">Nucleotide-binding</keyword>
<accession>A0ABU2LAU1</accession>
<comment type="caution">
    <text evidence="2">The sequence shown here is derived from an EMBL/GenBank/DDBJ whole genome shotgun (WGS) entry which is preliminary data.</text>
</comment>
<dbReference type="Proteomes" id="UP001183388">
    <property type="component" value="Unassembled WGS sequence"/>
</dbReference>
<dbReference type="InterPro" id="IPR036890">
    <property type="entry name" value="HATPase_C_sf"/>
</dbReference>
<dbReference type="Gene3D" id="3.30.565.10">
    <property type="entry name" value="Histidine kinase-like ATPase, C-terminal domain"/>
    <property type="match status" value="1"/>
</dbReference>
<keyword evidence="2" id="KW-0067">ATP-binding</keyword>
<evidence type="ECO:0000313" key="2">
    <source>
        <dbReference type="EMBL" id="MDT0308452.1"/>
    </source>
</evidence>
<proteinExistence type="predicted"/>
<reference evidence="3" key="1">
    <citation type="submission" date="2023-07" db="EMBL/GenBank/DDBJ databases">
        <title>30 novel species of actinomycetes from the DSMZ collection.</title>
        <authorList>
            <person name="Nouioui I."/>
        </authorList>
    </citation>
    <scope>NUCLEOTIDE SEQUENCE [LARGE SCALE GENOMIC DNA]</scope>
    <source>
        <strain evidence="3">DSM 44917</strain>
    </source>
</reference>
<name>A0ABU2LAU1_9ACTN</name>
<dbReference type="RefSeq" id="WP_311631401.1">
    <property type="nucleotide sequence ID" value="NZ_JAVREN010000022.1"/>
</dbReference>
<evidence type="ECO:0000313" key="3">
    <source>
        <dbReference type="Proteomes" id="UP001183388"/>
    </source>
</evidence>
<feature type="region of interest" description="Disordered" evidence="1">
    <location>
        <begin position="1"/>
        <end position="45"/>
    </location>
</feature>
<protein>
    <submittedName>
        <fullName evidence="2">ATP-binding protein</fullName>
    </submittedName>
</protein>
<feature type="region of interest" description="Disordered" evidence="1">
    <location>
        <begin position="706"/>
        <end position="731"/>
    </location>
</feature>
<dbReference type="EMBL" id="JAVREN010000022">
    <property type="protein sequence ID" value="MDT0308452.1"/>
    <property type="molecule type" value="Genomic_DNA"/>
</dbReference>
<evidence type="ECO:0000256" key="1">
    <source>
        <dbReference type="SAM" id="MobiDB-lite"/>
    </source>
</evidence>